<reference evidence="1" key="1">
    <citation type="submission" date="2009-05" db="EMBL/GenBank/DDBJ databases">
        <title>Oryza sativa Japonica Group genomic DNA, chromosome 6, BAC clone:KMK0024M20, cultivar:Khau Mac Kho.</title>
        <authorList>
            <person name="Matsumoto T."/>
            <person name="Wu J."/>
            <person name="Kanamori H."/>
        </authorList>
    </citation>
    <scope>NUCLEOTIDE SEQUENCE</scope>
    <source>
        <strain evidence="1">IRGC 100882</strain>
    </source>
</reference>
<name>A0A1V1H146_9ORYZ</name>
<sequence>MEKKDLMRPSLPAPLSPVPIRAVPRAAPTSLPPVAAQSFRVMPMPLPSVSICAASRLHPLQPTADLGLNQGLGQPAAY</sequence>
<gene>
    <name evidence="1" type="primary">OA_ABa0037F23.11</name>
</gene>
<proteinExistence type="predicted"/>
<protein>
    <submittedName>
        <fullName evidence="1">Uncharacterized protein</fullName>
    </submittedName>
</protein>
<dbReference type="AlphaFoldDB" id="A0A1V1H146"/>
<dbReference type="EMBL" id="AP011472">
    <property type="protein sequence ID" value="BAX25082.1"/>
    <property type="molecule type" value="Genomic_DNA"/>
</dbReference>
<organism evidence="1">
    <name type="scientific">Oryza australiensis</name>
    <dbReference type="NCBI Taxonomy" id="4532"/>
    <lineage>
        <taxon>Eukaryota</taxon>
        <taxon>Viridiplantae</taxon>
        <taxon>Streptophyta</taxon>
        <taxon>Embryophyta</taxon>
        <taxon>Tracheophyta</taxon>
        <taxon>Spermatophyta</taxon>
        <taxon>Magnoliopsida</taxon>
        <taxon>Liliopsida</taxon>
        <taxon>Poales</taxon>
        <taxon>Poaceae</taxon>
        <taxon>BOP clade</taxon>
        <taxon>Oryzoideae</taxon>
        <taxon>Oryzeae</taxon>
        <taxon>Oryzinae</taxon>
        <taxon>Oryza</taxon>
    </lineage>
</organism>
<evidence type="ECO:0000313" key="1">
    <source>
        <dbReference type="EMBL" id="BAX25082.1"/>
    </source>
</evidence>
<accession>A0A1V1H146</accession>